<evidence type="ECO:0000313" key="13">
    <source>
        <dbReference type="EMBL" id="MDI9238034.1"/>
    </source>
</evidence>
<dbReference type="EMBL" id="JASGBI010000001">
    <property type="protein sequence ID" value="MDI9238034.1"/>
    <property type="molecule type" value="Genomic_DNA"/>
</dbReference>
<evidence type="ECO:0000256" key="1">
    <source>
        <dbReference type="ARBA" id="ARBA00004571"/>
    </source>
</evidence>
<dbReference type="PANTHER" id="PTHR32552">
    <property type="entry name" value="FERRICHROME IRON RECEPTOR-RELATED"/>
    <property type="match status" value="1"/>
</dbReference>
<feature type="signal peptide" evidence="10">
    <location>
        <begin position="1"/>
        <end position="29"/>
    </location>
</feature>
<reference evidence="13 14" key="1">
    <citation type="submission" date="2023-05" db="EMBL/GenBank/DDBJ databases">
        <title>Lysobacter sp. strain LF1 Genome sequencing and assembly.</title>
        <authorList>
            <person name="Jung Y."/>
        </authorList>
    </citation>
    <scope>NUCLEOTIDE SEQUENCE [LARGE SCALE GENOMIC DNA]</scope>
    <source>
        <strain evidence="13 14">LF1</strain>
    </source>
</reference>
<dbReference type="InterPro" id="IPR039426">
    <property type="entry name" value="TonB-dep_rcpt-like"/>
</dbReference>
<dbReference type="InterPro" id="IPR037066">
    <property type="entry name" value="Plug_dom_sf"/>
</dbReference>
<keyword evidence="6 8" id="KW-0472">Membrane</keyword>
<evidence type="ECO:0000256" key="3">
    <source>
        <dbReference type="ARBA" id="ARBA00022452"/>
    </source>
</evidence>
<dbReference type="Pfam" id="PF07715">
    <property type="entry name" value="Plug"/>
    <property type="match status" value="1"/>
</dbReference>
<dbReference type="InterPro" id="IPR012910">
    <property type="entry name" value="Plug_dom"/>
</dbReference>
<evidence type="ECO:0000256" key="2">
    <source>
        <dbReference type="ARBA" id="ARBA00022448"/>
    </source>
</evidence>
<keyword evidence="7 8" id="KW-0998">Cell outer membrane</keyword>
<gene>
    <name evidence="13" type="ORF">QLQ15_03825</name>
</gene>
<dbReference type="PANTHER" id="PTHR32552:SF84">
    <property type="entry name" value="TONB-DEPENDENT RECEPTOR-RELATED"/>
    <property type="match status" value="1"/>
</dbReference>
<evidence type="ECO:0000259" key="11">
    <source>
        <dbReference type="Pfam" id="PF00593"/>
    </source>
</evidence>
<dbReference type="Gene3D" id="2.170.130.10">
    <property type="entry name" value="TonB-dependent receptor, plug domain"/>
    <property type="match status" value="1"/>
</dbReference>
<organism evidence="13 14">
    <name type="scientific">Lysobacter stagni</name>
    <dbReference type="NCBI Taxonomy" id="3045172"/>
    <lineage>
        <taxon>Bacteria</taxon>
        <taxon>Pseudomonadati</taxon>
        <taxon>Pseudomonadota</taxon>
        <taxon>Gammaproteobacteria</taxon>
        <taxon>Lysobacterales</taxon>
        <taxon>Lysobacteraceae</taxon>
        <taxon>Lysobacter</taxon>
    </lineage>
</organism>
<dbReference type="Proteomes" id="UP001321580">
    <property type="component" value="Unassembled WGS sequence"/>
</dbReference>
<keyword evidence="3 8" id="KW-1134">Transmembrane beta strand</keyword>
<accession>A0ABT6XD05</accession>
<dbReference type="InterPro" id="IPR000531">
    <property type="entry name" value="Beta-barrel_TonB"/>
</dbReference>
<dbReference type="Gene3D" id="2.40.170.20">
    <property type="entry name" value="TonB-dependent receptor, beta-barrel domain"/>
    <property type="match status" value="1"/>
</dbReference>
<dbReference type="PROSITE" id="PS52016">
    <property type="entry name" value="TONB_DEPENDENT_REC_3"/>
    <property type="match status" value="1"/>
</dbReference>
<keyword evidence="14" id="KW-1185">Reference proteome</keyword>
<evidence type="ECO:0000256" key="7">
    <source>
        <dbReference type="ARBA" id="ARBA00023237"/>
    </source>
</evidence>
<feature type="domain" description="TonB-dependent receptor-like beta-barrel" evidence="11">
    <location>
        <begin position="286"/>
        <end position="698"/>
    </location>
</feature>
<evidence type="ECO:0000256" key="4">
    <source>
        <dbReference type="ARBA" id="ARBA00022692"/>
    </source>
</evidence>
<dbReference type="RefSeq" id="WP_283211523.1">
    <property type="nucleotide sequence ID" value="NZ_JASGBI010000001.1"/>
</dbReference>
<dbReference type="Pfam" id="PF00593">
    <property type="entry name" value="TonB_dep_Rec_b-barrel"/>
    <property type="match status" value="1"/>
</dbReference>
<protein>
    <submittedName>
        <fullName evidence="13">TonB-dependent receptor</fullName>
    </submittedName>
</protein>
<feature type="chain" id="PRO_5045448245" evidence="10">
    <location>
        <begin position="30"/>
        <end position="729"/>
    </location>
</feature>
<comment type="similarity">
    <text evidence="8 9">Belongs to the TonB-dependent receptor family.</text>
</comment>
<keyword evidence="10" id="KW-0732">Signal</keyword>
<evidence type="ECO:0000256" key="10">
    <source>
        <dbReference type="SAM" id="SignalP"/>
    </source>
</evidence>
<proteinExistence type="inferred from homology"/>
<comment type="subcellular location">
    <subcellularLocation>
        <location evidence="1 8">Cell outer membrane</location>
        <topology evidence="1 8">Multi-pass membrane protein</topology>
    </subcellularLocation>
</comment>
<keyword evidence="5 9" id="KW-0798">TonB box</keyword>
<feature type="domain" description="TonB-dependent receptor plug" evidence="12">
    <location>
        <begin position="64"/>
        <end position="165"/>
    </location>
</feature>
<evidence type="ECO:0000256" key="9">
    <source>
        <dbReference type="RuleBase" id="RU003357"/>
    </source>
</evidence>
<name>A0ABT6XD05_9GAMM</name>
<dbReference type="SUPFAM" id="SSF56935">
    <property type="entry name" value="Porins"/>
    <property type="match status" value="1"/>
</dbReference>
<evidence type="ECO:0000256" key="8">
    <source>
        <dbReference type="PROSITE-ProRule" id="PRU01360"/>
    </source>
</evidence>
<comment type="caution">
    <text evidence="13">The sequence shown here is derived from an EMBL/GenBank/DDBJ whole genome shotgun (WGS) entry which is preliminary data.</text>
</comment>
<keyword evidence="13" id="KW-0675">Receptor</keyword>
<keyword evidence="2 8" id="KW-0813">Transport</keyword>
<sequence length="729" mass="78618">MNTLPSPAPAALATAIGLALLLPAIAAHAEGVADATTLDRVQVQAADNALAGPAGNATRLDVSAMDMPASVTVIDRDTLDRRGVRNTQEALYAVPGLSVASPPGNGNAVTYRGFSGSQVAQLFNGIDLQYATIAARPVDAWIFERVEAVGGPSTFMSGVGAVGGAINYVTRLARLDDATPDATQAMASVGSFDTVVLAAGRNQRLGGEDARNALRADIAYSTSDGWSDRNDRESLTVAASLLSRITPSLTHTLALEHQKEDSARPYWGTPILVGADGSVRIVPGTQTRNYNVGDGYYKQDVDWARSLLDWQISDDASLHNTLYAYDALRDYRNVETYRFNADVSGVIRSGAFLQRHDQQVYGDKLEWRYRGHLGERATQWNAGVDVSYNRQTRFPLSIAGTVDTVPIDAVTPGSFFDVPGAAQVFVPQRTNRVRTQALFAENLTQLTDRLSLLTALRQDHVTLNVENHQAATASNPARFERDYHPTTGRAALEMAITPQWNTYLQLATAADPPAGVLSTASLANVQDFDLTRGRQVEWGTKYQRADGRASGTLAAYHIVRENLAIADPSQPGQTLPVGQQSARGIEATFAVQPVEELTLQGNLAWVDATLDDFYESVAGVSVSRAGNRPTNTPSRVANAWLDWRFAPAWTAGLDVRAVSSRYADAANRVSSAGYGLLGASLRWDVDASTQIALRVRNLGDKTYVAYALSPTMAYLGEPRSLELSARWNF</sequence>
<evidence type="ECO:0000256" key="6">
    <source>
        <dbReference type="ARBA" id="ARBA00023136"/>
    </source>
</evidence>
<evidence type="ECO:0000256" key="5">
    <source>
        <dbReference type="ARBA" id="ARBA00023077"/>
    </source>
</evidence>
<evidence type="ECO:0000313" key="14">
    <source>
        <dbReference type="Proteomes" id="UP001321580"/>
    </source>
</evidence>
<evidence type="ECO:0000259" key="12">
    <source>
        <dbReference type="Pfam" id="PF07715"/>
    </source>
</evidence>
<dbReference type="CDD" id="cd01347">
    <property type="entry name" value="ligand_gated_channel"/>
    <property type="match status" value="1"/>
</dbReference>
<dbReference type="InterPro" id="IPR036942">
    <property type="entry name" value="Beta-barrel_TonB_sf"/>
</dbReference>
<keyword evidence="4 8" id="KW-0812">Transmembrane</keyword>